<evidence type="ECO:0000313" key="1">
    <source>
        <dbReference type="EMBL" id="KAA6343663.1"/>
    </source>
</evidence>
<dbReference type="AlphaFoldDB" id="A0A5J4SEE2"/>
<comment type="caution">
    <text evidence="1">The sequence shown here is derived from an EMBL/GenBank/DDBJ whole genome shotgun (WGS) entry which is preliminary data.</text>
</comment>
<protein>
    <submittedName>
        <fullName evidence="1">Uncharacterized protein</fullName>
    </submittedName>
</protein>
<organism evidence="1">
    <name type="scientific">termite gut metagenome</name>
    <dbReference type="NCBI Taxonomy" id="433724"/>
    <lineage>
        <taxon>unclassified sequences</taxon>
        <taxon>metagenomes</taxon>
        <taxon>organismal metagenomes</taxon>
    </lineage>
</organism>
<gene>
    <name evidence="1" type="ORF">EZS27_008668</name>
</gene>
<name>A0A5J4SEE2_9ZZZZ</name>
<dbReference type="EMBL" id="SNRY01000258">
    <property type="protein sequence ID" value="KAA6343663.1"/>
    <property type="molecule type" value="Genomic_DNA"/>
</dbReference>
<sequence>MPIYNVNTKIKKIYKGTELIKKGYAGSNLVYTSETPESTIFFDLTSSNPANITGDVNAGAIANILSKAGRCLCKKTDNGKVTICRLKNDDGTKYYDNSAATLTGTQGDVMVYLPEFWYKNVKNGNVLEMAFSEIAKEGYVHVSASLVGAYKSYKSSSKLYSRSGVIPTTYDGQPNFISYAQARGTGYNIIDYYQHCMIALLFYAKYGTRNSQAVLGIGNANTSTNMGGTNSLGNRDTQNATTGWVNFLGIEGVYGVYYECMNGVIINNRVWTISGVDGISTRTVTAGSSDGWIKNIAAENGSYFDMIPIAVGGSETTYYTDYYTQSSANTVSWRSGSSNLTNDGISYIHAYYVPEQSLINMTSRLSFRGEITEETNVTTFKALPVL</sequence>
<proteinExistence type="predicted"/>
<accession>A0A5J4SEE2</accession>
<reference evidence="1" key="1">
    <citation type="submission" date="2019-03" db="EMBL/GenBank/DDBJ databases">
        <title>Single cell metagenomics reveals metabolic interactions within the superorganism composed of flagellate Streblomastix strix and complex community of Bacteroidetes bacteria on its surface.</title>
        <authorList>
            <person name="Treitli S.C."/>
            <person name="Kolisko M."/>
            <person name="Husnik F."/>
            <person name="Keeling P."/>
            <person name="Hampl V."/>
        </authorList>
    </citation>
    <scope>NUCLEOTIDE SEQUENCE</scope>
    <source>
        <strain evidence="1">STM</strain>
    </source>
</reference>